<keyword evidence="7" id="KW-0408">Iron</keyword>
<dbReference type="FunFam" id="3.20.20.70:FF:000191">
    <property type="entry name" value="ribulose-phosphate 3-epimerase isoform X2"/>
    <property type="match status" value="1"/>
</dbReference>
<evidence type="ECO:0000256" key="10">
    <source>
        <dbReference type="ARBA" id="ARBA00023277"/>
    </source>
</evidence>
<dbReference type="EMBL" id="CP020921">
    <property type="protein sequence ID" value="AWB09785.1"/>
    <property type="molecule type" value="Genomic_DNA"/>
</dbReference>
<evidence type="ECO:0000256" key="5">
    <source>
        <dbReference type="ARBA" id="ARBA00022723"/>
    </source>
</evidence>
<dbReference type="Proteomes" id="UP000244792">
    <property type="component" value="Chromosome"/>
</dbReference>
<dbReference type="GO" id="GO:0006091">
    <property type="term" value="P:generation of precursor metabolites and energy"/>
    <property type="evidence" value="ECO:0007669"/>
    <property type="project" value="UniProtKB-ARBA"/>
</dbReference>
<evidence type="ECO:0000313" key="11">
    <source>
        <dbReference type="EMBL" id="AWB09785.1"/>
    </source>
</evidence>
<keyword evidence="6" id="KW-0862">Zinc</keyword>
<dbReference type="CDD" id="cd00429">
    <property type="entry name" value="RPE"/>
    <property type="match status" value="1"/>
</dbReference>
<comment type="cofactor">
    <cofactor evidence="1">
        <name>Mn(2+)</name>
        <dbReference type="ChEBI" id="CHEBI:29035"/>
    </cofactor>
</comment>
<dbReference type="RefSeq" id="WP_108308563.1">
    <property type="nucleotide sequence ID" value="NZ_CP020921.1"/>
</dbReference>
<dbReference type="GO" id="GO:0006163">
    <property type="term" value="P:purine nucleotide metabolic process"/>
    <property type="evidence" value="ECO:0007669"/>
    <property type="project" value="UniProtKB-ARBA"/>
</dbReference>
<evidence type="ECO:0000256" key="7">
    <source>
        <dbReference type="ARBA" id="ARBA00023004"/>
    </source>
</evidence>
<keyword evidence="8" id="KW-0464">Manganese</keyword>
<proteinExistence type="predicted"/>
<accession>A0A2R4VZ25</accession>
<comment type="cofactor">
    <cofactor evidence="3">
        <name>Fe(2+)</name>
        <dbReference type="ChEBI" id="CHEBI:29033"/>
    </cofactor>
</comment>
<evidence type="ECO:0000256" key="8">
    <source>
        <dbReference type="ARBA" id="ARBA00023211"/>
    </source>
</evidence>
<dbReference type="GO" id="GO:1901135">
    <property type="term" value="P:carbohydrate derivative metabolic process"/>
    <property type="evidence" value="ECO:0007669"/>
    <property type="project" value="UniProtKB-ARBA"/>
</dbReference>
<reference evidence="11 12" key="1">
    <citation type="submission" date="2017-04" db="EMBL/GenBank/DDBJ databases">
        <title>Genomic insights into metabolism of Thermodesulfobium acidiphilum.</title>
        <authorList>
            <person name="Toshchakov S.V."/>
            <person name="Frolov E.N."/>
            <person name="Kublanov I.V."/>
            <person name="Samarov N.I."/>
            <person name="Novikov A."/>
            <person name="Lebedinsky A.V."/>
            <person name="Bonch-Osmolovskaya E.A."/>
            <person name="Chernyh N.A."/>
        </authorList>
    </citation>
    <scope>NUCLEOTIDE SEQUENCE [LARGE SCALE GENOMIC DNA]</scope>
    <source>
        <strain evidence="11 12">3127-1</strain>
    </source>
</reference>
<keyword evidence="9" id="KW-0413">Isomerase</keyword>
<evidence type="ECO:0000256" key="2">
    <source>
        <dbReference type="ARBA" id="ARBA00001947"/>
    </source>
</evidence>
<evidence type="ECO:0000256" key="4">
    <source>
        <dbReference type="ARBA" id="ARBA00011738"/>
    </source>
</evidence>
<keyword evidence="12" id="KW-1185">Reference proteome</keyword>
<dbReference type="InterPro" id="IPR013785">
    <property type="entry name" value="Aldolase_TIM"/>
</dbReference>
<name>A0A2R4VZ25_THEAF</name>
<evidence type="ECO:0000313" key="12">
    <source>
        <dbReference type="Proteomes" id="UP000244792"/>
    </source>
</evidence>
<dbReference type="OrthoDB" id="1645589at2"/>
<evidence type="ECO:0000256" key="1">
    <source>
        <dbReference type="ARBA" id="ARBA00001936"/>
    </source>
</evidence>
<dbReference type="GO" id="GO:0005975">
    <property type="term" value="P:carbohydrate metabolic process"/>
    <property type="evidence" value="ECO:0007669"/>
    <property type="project" value="InterPro"/>
</dbReference>
<dbReference type="InterPro" id="IPR011060">
    <property type="entry name" value="RibuloseP-bd_barrel"/>
</dbReference>
<dbReference type="InterPro" id="IPR000056">
    <property type="entry name" value="Ribul_P_3_epim-like"/>
</dbReference>
<dbReference type="AlphaFoldDB" id="A0A2R4VZ25"/>
<dbReference type="NCBIfam" id="NF004076">
    <property type="entry name" value="PRK05581.1-4"/>
    <property type="match status" value="1"/>
</dbReference>
<evidence type="ECO:0000256" key="9">
    <source>
        <dbReference type="ARBA" id="ARBA00023235"/>
    </source>
</evidence>
<dbReference type="KEGG" id="taci:TDSAC_0409"/>
<dbReference type="GO" id="GO:0046496">
    <property type="term" value="P:nicotinamide nucleotide metabolic process"/>
    <property type="evidence" value="ECO:0007669"/>
    <property type="project" value="UniProtKB-ARBA"/>
</dbReference>
<organism evidence="11 12">
    <name type="scientific">Thermodesulfobium acidiphilum</name>
    <dbReference type="NCBI Taxonomy" id="1794699"/>
    <lineage>
        <taxon>Bacteria</taxon>
        <taxon>Pseudomonadati</taxon>
        <taxon>Thermodesulfobiota</taxon>
        <taxon>Thermodesulfobiia</taxon>
        <taxon>Thermodesulfobiales</taxon>
        <taxon>Thermodesulfobiaceae</taxon>
        <taxon>Thermodesulfobium</taxon>
    </lineage>
</organism>
<keyword evidence="10" id="KW-0119">Carbohydrate metabolism</keyword>
<protein>
    <submittedName>
        <fullName evidence="11">Ribulose-5-phosphate 3-epimerase</fullName>
    </submittedName>
</protein>
<gene>
    <name evidence="11" type="ORF">TDSAC_0409</name>
</gene>
<keyword evidence="5" id="KW-0479">Metal-binding</keyword>
<evidence type="ECO:0000256" key="3">
    <source>
        <dbReference type="ARBA" id="ARBA00001954"/>
    </source>
</evidence>
<dbReference type="GO" id="GO:0046872">
    <property type="term" value="F:metal ion binding"/>
    <property type="evidence" value="ECO:0007669"/>
    <property type="project" value="UniProtKB-KW"/>
</dbReference>
<dbReference type="Pfam" id="PF00834">
    <property type="entry name" value="Ribul_P_3_epim"/>
    <property type="match status" value="1"/>
</dbReference>
<dbReference type="GO" id="GO:0016857">
    <property type="term" value="F:racemase and epimerase activity, acting on carbohydrates and derivatives"/>
    <property type="evidence" value="ECO:0007669"/>
    <property type="project" value="InterPro"/>
</dbReference>
<comment type="cofactor">
    <cofactor evidence="2">
        <name>Zn(2+)</name>
        <dbReference type="ChEBI" id="CHEBI:29105"/>
    </cofactor>
</comment>
<evidence type="ECO:0000256" key="6">
    <source>
        <dbReference type="ARBA" id="ARBA00022833"/>
    </source>
</evidence>
<dbReference type="PANTHER" id="PTHR11749">
    <property type="entry name" value="RIBULOSE-5-PHOSPHATE-3-EPIMERASE"/>
    <property type="match status" value="1"/>
</dbReference>
<dbReference type="SUPFAM" id="SSF51366">
    <property type="entry name" value="Ribulose-phoshate binding barrel"/>
    <property type="match status" value="1"/>
</dbReference>
<sequence>MLISGSILSADFLNFERNIRELEPYADAWHVDVMDGHYVPNISFGPQFATYLAKCSKLPVSVHLMVKEPEKFVSLVPKTVREVTFHQEATVAPVRFCAMLREMNFLPGISIGPGVHESSIFEILPFVHHVLFMSVEPGFGGQSFIEPVFEKINRLVKLYPNRNFEIWVDGGVDMFWGEKLKEIGTDLVVMGSAFFKARDPGEFGKLRG</sequence>
<comment type="subunit">
    <text evidence="4">Homodimer.</text>
</comment>
<dbReference type="Gene3D" id="3.20.20.70">
    <property type="entry name" value="Aldolase class I"/>
    <property type="match status" value="1"/>
</dbReference>